<dbReference type="Proteomes" id="UP000247483">
    <property type="component" value="Unassembled WGS sequence"/>
</dbReference>
<keyword evidence="1" id="KW-0862">Zinc</keyword>
<dbReference type="GO" id="GO:0008270">
    <property type="term" value="F:zinc ion binding"/>
    <property type="evidence" value="ECO:0007669"/>
    <property type="project" value="UniProtKB-KW"/>
</dbReference>
<comment type="caution">
    <text evidence="3">The sequence shown here is derived from an EMBL/GenBank/DDBJ whole genome shotgun (WGS) entry which is preliminary data.</text>
</comment>
<organism evidence="3 4">
    <name type="scientific">Gilliamella apicola</name>
    <dbReference type="NCBI Taxonomy" id="1196095"/>
    <lineage>
        <taxon>Bacteria</taxon>
        <taxon>Pseudomonadati</taxon>
        <taxon>Pseudomonadota</taxon>
        <taxon>Gammaproteobacteria</taxon>
        <taxon>Orbales</taxon>
        <taxon>Orbaceae</taxon>
        <taxon>Gilliamella</taxon>
    </lineage>
</organism>
<proteinExistence type="predicted"/>
<accession>A0A2V4E2K4</accession>
<evidence type="ECO:0000256" key="1">
    <source>
        <dbReference type="PROSITE-ProRule" id="PRU00325"/>
    </source>
</evidence>
<feature type="domain" description="SWIM-type" evidence="2">
    <location>
        <begin position="53"/>
        <end position="86"/>
    </location>
</feature>
<keyword evidence="1" id="KW-0863">Zinc-finger</keyword>
<dbReference type="AlphaFoldDB" id="A0A2V4E2K4"/>
<sequence length="710" mass="81458">MSWSQIYLNYDQDALAVYANVGVIRRALKDIQANKVKLIEHQQSHLLFEVDSQQVKLTPQGIQTANCSCPASEHCKHIIAAVLWLQENPVIDQVAAKANSDTSNQPIESSNHYSDPLAELLTIDSSQLFKTVGKANIRLAYQLLFDWLQNDAVSVQKQGVQLRIQVPLSTTPIIYTAGTGFAGIISELPDKQKQAVHLAVIAYLFQQNQKSWQWPDQIITEHQQNNQQNQLSDDEILLIKQVQSQINSLIEHGLSHVSKSQSNQLQLLNMSARAQGLPMLAAMLRQICQLIELQVNRHFSIEEQDILLLLARLTAHLQILLNSHGQQLTDMRGNQKRQYQTKNQTLDLLPLGGYWWQSKTGAQGATFYFWQPEDNQYYQTTIARPNDADINFYREAIWQTVSLWQSMPNMLMKRGFTLHNPRLADGNNLSALGSNVTIKKTGWSDQNYQVFRTNNGFHDWSELSDYLQKNDVNDSLFDNILAIHITNSQTPALDEIRQCLVWCIKDNKNNQLQLRLFWDGIDEQRIRILNCFLKTEHKPLTVLVKCIKNDNNLDLEPFALFYQESQTKQINLLYLDFDNESLFIENNTLKFWEKFNHLFEKLKLSNKKKLNAQIAYQQDPIATYIIKPTLTLLEAITSSGRLVLSSSDKQKIEALQFHCNSLGLTTLSHTLNKLTQNQPLKIGHILQTAYLCHLMSKTHYQLPIVLMDEL</sequence>
<evidence type="ECO:0000313" key="4">
    <source>
        <dbReference type="Proteomes" id="UP000247483"/>
    </source>
</evidence>
<evidence type="ECO:0000259" key="2">
    <source>
        <dbReference type="PROSITE" id="PS50966"/>
    </source>
</evidence>
<protein>
    <recommendedName>
        <fullName evidence="2">SWIM-type domain-containing protein</fullName>
    </recommendedName>
</protein>
<dbReference type="EMBL" id="QGLP01000004">
    <property type="protein sequence ID" value="PXZ06059.1"/>
    <property type="molecule type" value="Genomic_DNA"/>
</dbReference>
<gene>
    <name evidence="3" type="ORF">DKK79_05180</name>
</gene>
<dbReference type="PROSITE" id="PS50966">
    <property type="entry name" value="ZF_SWIM"/>
    <property type="match status" value="1"/>
</dbReference>
<evidence type="ECO:0000313" key="3">
    <source>
        <dbReference type="EMBL" id="PXZ06059.1"/>
    </source>
</evidence>
<keyword evidence="1" id="KW-0479">Metal-binding</keyword>
<dbReference type="InterPro" id="IPR007527">
    <property type="entry name" value="Znf_SWIM"/>
</dbReference>
<dbReference type="RefSeq" id="WP_110423125.1">
    <property type="nucleotide sequence ID" value="NZ_QGLP01000004.1"/>
</dbReference>
<name>A0A2V4E2K4_9GAMM</name>
<reference evidence="3 4" key="1">
    <citation type="submission" date="2018-05" db="EMBL/GenBank/DDBJ databases">
        <title>Reference genomes for bee gut microbiota database.</title>
        <authorList>
            <person name="Ellegaard K.M."/>
        </authorList>
    </citation>
    <scope>NUCLEOTIDE SEQUENCE [LARGE SCALE GENOMIC DNA]</scope>
    <source>
        <strain evidence="3 4">ESL0177</strain>
    </source>
</reference>